<protein>
    <recommendedName>
        <fullName evidence="7">4-hydroxythreonine-4-phosphate dehydrogenase</fullName>
        <ecNumber evidence="7">1.1.1.262</ecNumber>
    </recommendedName>
    <alternativeName>
        <fullName evidence="7">4-(phosphohydroxy)-L-threonine dehydrogenase</fullName>
    </alternativeName>
</protein>
<dbReference type="SUPFAM" id="SSF53659">
    <property type="entry name" value="Isocitrate/Isopropylmalate dehydrogenase-like"/>
    <property type="match status" value="1"/>
</dbReference>
<dbReference type="GO" id="GO:0008270">
    <property type="term" value="F:zinc ion binding"/>
    <property type="evidence" value="ECO:0007669"/>
    <property type="project" value="UniProtKB-UniRule"/>
</dbReference>
<keyword evidence="5 7" id="KW-0520">NAD</keyword>
<dbReference type="GO" id="GO:0042823">
    <property type="term" value="P:pyridoxal phosphate biosynthetic process"/>
    <property type="evidence" value="ECO:0007669"/>
    <property type="project" value="UniProtKB-UniRule"/>
</dbReference>
<dbReference type="UniPathway" id="UPA00244">
    <property type="reaction ID" value="UER00312"/>
</dbReference>
<evidence type="ECO:0000256" key="7">
    <source>
        <dbReference type="HAMAP-Rule" id="MF_00536"/>
    </source>
</evidence>
<dbReference type="OrthoDB" id="9801783at2"/>
<dbReference type="RefSeq" id="WP_115365868.1">
    <property type="nucleotide sequence ID" value="NZ_QBKA01000002.1"/>
</dbReference>
<reference evidence="8 9" key="1">
    <citation type="submission" date="2018-04" db="EMBL/GenBank/DDBJ databases">
        <title>Altererythrobacter sp. HME9302 genome sequencing and assembly.</title>
        <authorList>
            <person name="Kang H."/>
            <person name="Kim H."/>
            <person name="Joh K."/>
        </authorList>
    </citation>
    <scope>NUCLEOTIDE SEQUENCE [LARGE SCALE GENOMIC DNA]</scope>
    <source>
        <strain evidence="8 9">HME9302</strain>
    </source>
</reference>
<dbReference type="AlphaFoldDB" id="A0A369Q7M2"/>
<comment type="similarity">
    <text evidence="7">Belongs to the PdxA family.</text>
</comment>
<feature type="binding site" evidence="7">
    <location>
        <position position="304"/>
    </location>
    <ligand>
        <name>substrate</name>
    </ligand>
</feature>
<keyword evidence="6 7" id="KW-0664">Pyridoxine biosynthesis</keyword>
<keyword evidence="2 7" id="KW-0479">Metal-binding</keyword>
<comment type="cofactor">
    <cofactor evidence="7">
        <name>Zn(2+)</name>
        <dbReference type="ChEBI" id="CHEBI:29105"/>
    </cofactor>
    <cofactor evidence="7">
        <name>Mg(2+)</name>
        <dbReference type="ChEBI" id="CHEBI:18420"/>
    </cofactor>
    <cofactor evidence="7">
        <name>Co(2+)</name>
        <dbReference type="ChEBI" id="CHEBI:48828"/>
    </cofactor>
    <text evidence="7">Binds 1 divalent metal cation per subunit. Can use ions such as Zn(2+), Mg(2+) or Co(2+).</text>
</comment>
<evidence type="ECO:0000313" key="8">
    <source>
        <dbReference type="EMBL" id="RDC59525.1"/>
    </source>
</evidence>
<evidence type="ECO:0000256" key="1">
    <source>
        <dbReference type="ARBA" id="ARBA00022490"/>
    </source>
</evidence>
<comment type="caution">
    <text evidence="8">The sequence shown here is derived from an EMBL/GenBank/DDBJ whole genome shotgun (WGS) entry which is preliminary data.</text>
</comment>
<evidence type="ECO:0000256" key="2">
    <source>
        <dbReference type="ARBA" id="ARBA00022723"/>
    </source>
</evidence>
<evidence type="ECO:0000256" key="4">
    <source>
        <dbReference type="ARBA" id="ARBA00023002"/>
    </source>
</evidence>
<evidence type="ECO:0000256" key="3">
    <source>
        <dbReference type="ARBA" id="ARBA00022857"/>
    </source>
</evidence>
<dbReference type="PANTHER" id="PTHR30004">
    <property type="entry name" value="4-HYDROXYTHREONINE-4-PHOSPHATE DEHYDROGENASE"/>
    <property type="match status" value="1"/>
</dbReference>
<keyword evidence="9" id="KW-1185">Reference proteome</keyword>
<dbReference type="EMBL" id="QBKA01000002">
    <property type="protein sequence ID" value="RDC59525.1"/>
    <property type="molecule type" value="Genomic_DNA"/>
</dbReference>
<feature type="binding site" evidence="7">
    <location>
        <position position="147"/>
    </location>
    <ligand>
        <name>substrate</name>
    </ligand>
</feature>
<dbReference type="PANTHER" id="PTHR30004:SF6">
    <property type="entry name" value="D-THREONATE 4-PHOSPHATE DEHYDROGENASE"/>
    <property type="match status" value="1"/>
</dbReference>
<organism evidence="8 9">
    <name type="scientific">Alteripontixanthobacter maritimus</name>
    <dbReference type="NCBI Taxonomy" id="2161824"/>
    <lineage>
        <taxon>Bacteria</taxon>
        <taxon>Pseudomonadati</taxon>
        <taxon>Pseudomonadota</taxon>
        <taxon>Alphaproteobacteria</taxon>
        <taxon>Sphingomonadales</taxon>
        <taxon>Erythrobacteraceae</taxon>
        <taxon>Alteripontixanthobacter</taxon>
    </lineage>
</organism>
<dbReference type="Proteomes" id="UP000253727">
    <property type="component" value="Unassembled WGS sequence"/>
</dbReference>
<comment type="catalytic activity">
    <reaction evidence="7">
        <text>4-(phosphooxy)-L-threonine + NAD(+) = 3-amino-2-oxopropyl phosphate + CO2 + NADH</text>
        <dbReference type="Rhea" id="RHEA:32275"/>
        <dbReference type="ChEBI" id="CHEBI:16526"/>
        <dbReference type="ChEBI" id="CHEBI:57279"/>
        <dbReference type="ChEBI" id="CHEBI:57540"/>
        <dbReference type="ChEBI" id="CHEBI:57945"/>
        <dbReference type="ChEBI" id="CHEBI:58452"/>
        <dbReference type="EC" id="1.1.1.262"/>
    </reaction>
</comment>
<dbReference type="Gene3D" id="3.40.718.10">
    <property type="entry name" value="Isopropylmalate Dehydrogenase"/>
    <property type="match status" value="1"/>
</dbReference>
<feature type="binding site" evidence="7">
    <location>
        <position position="295"/>
    </location>
    <ligand>
        <name>substrate</name>
    </ligand>
</feature>
<dbReference type="Pfam" id="PF04166">
    <property type="entry name" value="PdxA"/>
    <property type="match status" value="1"/>
</dbReference>
<dbReference type="NCBIfam" id="NF003699">
    <property type="entry name" value="PRK05312.1"/>
    <property type="match status" value="1"/>
</dbReference>
<feature type="binding site" evidence="7">
    <location>
        <position position="223"/>
    </location>
    <ligand>
        <name>a divalent metal cation</name>
        <dbReference type="ChEBI" id="CHEBI:60240"/>
        <note>ligand shared between dimeric partners</note>
    </ligand>
</feature>
<keyword evidence="7" id="KW-0460">Magnesium</keyword>
<comment type="subcellular location">
    <subcellularLocation>
        <location evidence="7">Cytoplasm</location>
    </subcellularLocation>
</comment>
<dbReference type="GO" id="GO:0000287">
    <property type="term" value="F:magnesium ion binding"/>
    <property type="evidence" value="ECO:0007669"/>
    <property type="project" value="UniProtKB-UniRule"/>
</dbReference>
<dbReference type="InterPro" id="IPR005255">
    <property type="entry name" value="PdxA_fam"/>
</dbReference>
<comment type="function">
    <text evidence="7">Catalyzes the NAD(P)-dependent oxidation of 4-(phosphooxy)-L-threonine (HTP) into 2-amino-3-oxo-4-(phosphooxy)butyric acid which spontaneously decarboxylates to form 3-amino-2-oxopropyl phosphate (AHAP).</text>
</comment>
<keyword evidence="7" id="KW-0862">Zinc</keyword>
<dbReference type="GO" id="GO:0008615">
    <property type="term" value="P:pyridoxine biosynthetic process"/>
    <property type="evidence" value="ECO:0007669"/>
    <property type="project" value="UniProtKB-UniRule"/>
</dbReference>
<feature type="binding site" evidence="7">
    <location>
        <position position="178"/>
    </location>
    <ligand>
        <name>a divalent metal cation</name>
        <dbReference type="ChEBI" id="CHEBI:60240"/>
        <note>ligand shared between dimeric partners</note>
    </ligand>
</feature>
<evidence type="ECO:0000256" key="5">
    <source>
        <dbReference type="ARBA" id="ARBA00023027"/>
    </source>
</evidence>
<keyword evidence="3 7" id="KW-0521">NADP</keyword>
<dbReference type="EC" id="1.1.1.262" evidence="7"/>
<comment type="miscellaneous">
    <text evidence="7">The active site is located at the dimer interface.</text>
</comment>
<sequence length="345" mass="35761">MNGRAAANPADERPLALSLGDPAGIGPELALRSWLARDDAGVVPFAVIFGFEVLREAAAKLALDVPVQRIETLANTADVFQRALPVLADKDGRYTPGMPNPDSAQLALASLEEATRLAFCGEAGGVVTAPIAKSLLADVGFDHPGQTEYMAAACGLDPQASVMMLAGPRLRTVPVTVHCALADVSGLLSKDLIVARATIVATALKNDFGIANPRLAVTGLNPHAGEDGRFGREEIEVIAPAIAALQAQRINATGPHPGDALFTPRSRKTFDAAICMYHDQALIPLKALDFDEGVNVTLGLPIVRTSPDHGTAFDIAGTGLADPGATIAALCMAGDIAARRACARA</sequence>
<feature type="binding site" evidence="7">
    <location>
        <position position="286"/>
    </location>
    <ligand>
        <name>substrate</name>
    </ligand>
</feature>
<dbReference type="GO" id="GO:0005737">
    <property type="term" value="C:cytoplasm"/>
    <property type="evidence" value="ECO:0007669"/>
    <property type="project" value="UniProtKB-SubCell"/>
</dbReference>
<dbReference type="GO" id="GO:0050570">
    <property type="term" value="F:4-hydroxythreonine-4-phosphate dehydrogenase activity"/>
    <property type="evidence" value="ECO:0007669"/>
    <property type="project" value="UniProtKB-UniRule"/>
</dbReference>
<proteinExistence type="inferred from homology"/>
<evidence type="ECO:0000313" key="9">
    <source>
        <dbReference type="Proteomes" id="UP000253727"/>
    </source>
</evidence>
<accession>A0A369Q7M2</accession>
<comment type="pathway">
    <text evidence="7">Cofactor biosynthesis; pyridoxine 5'-phosphate biosynthesis; pyridoxine 5'-phosphate from D-erythrose 4-phosphate: step 4/5.</text>
</comment>
<dbReference type="HAMAP" id="MF_00536">
    <property type="entry name" value="PdxA"/>
    <property type="match status" value="1"/>
</dbReference>
<evidence type="ECO:0000256" key="6">
    <source>
        <dbReference type="ARBA" id="ARBA00023096"/>
    </source>
</evidence>
<comment type="subunit">
    <text evidence="7">Homodimer.</text>
</comment>
<dbReference type="GO" id="GO:0051287">
    <property type="term" value="F:NAD binding"/>
    <property type="evidence" value="ECO:0007669"/>
    <property type="project" value="InterPro"/>
</dbReference>
<dbReference type="InterPro" id="IPR037510">
    <property type="entry name" value="PdxA"/>
</dbReference>
<feature type="binding site" evidence="7">
    <location>
        <position position="278"/>
    </location>
    <ligand>
        <name>a divalent metal cation</name>
        <dbReference type="ChEBI" id="CHEBI:60240"/>
        <note>ligand shared between dimeric partners</note>
    </ligand>
</feature>
<dbReference type="GO" id="GO:0050897">
    <property type="term" value="F:cobalt ion binding"/>
    <property type="evidence" value="ECO:0007669"/>
    <property type="project" value="UniProtKB-UniRule"/>
</dbReference>
<name>A0A369Q7M2_9SPHN</name>
<dbReference type="NCBIfam" id="TIGR00557">
    <property type="entry name" value="pdxA"/>
    <property type="match status" value="1"/>
</dbReference>
<keyword evidence="1 7" id="KW-0963">Cytoplasm</keyword>
<keyword evidence="7" id="KW-0170">Cobalt</keyword>
<comment type="caution">
    <text evidence="7">Lacks conserved residue(s) required for the propagation of feature annotation.</text>
</comment>
<keyword evidence="4 7" id="KW-0560">Oxidoreductase</keyword>
<gene>
    <name evidence="7 8" type="primary">pdxA</name>
    <name evidence="8" type="ORF">HME9302_00715</name>
</gene>